<dbReference type="GO" id="GO:0006221">
    <property type="term" value="P:pyrimidine nucleotide biosynthetic process"/>
    <property type="evidence" value="ECO:0007669"/>
    <property type="project" value="UniProtKB-KW"/>
</dbReference>
<protein>
    <submittedName>
        <fullName evidence="3">Dihydroorotase</fullName>
    </submittedName>
</protein>
<organism evidence="3 4">
    <name type="scientific">Taibaiella lutea</name>
    <dbReference type="NCBI Taxonomy" id="2608001"/>
    <lineage>
        <taxon>Bacteria</taxon>
        <taxon>Pseudomonadati</taxon>
        <taxon>Bacteroidota</taxon>
        <taxon>Chitinophagia</taxon>
        <taxon>Chitinophagales</taxon>
        <taxon>Chitinophagaceae</taxon>
        <taxon>Taibaiella</taxon>
    </lineage>
</organism>
<dbReference type="GO" id="GO:0004151">
    <property type="term" value="F:dihydroorotase activity"/>
    <property type="evidence" value="ECO:0007669"/>
    <property type="project" value="InterPro"/>
</dbReference>
<dbReference type="EMBL" id="VWSH01000001">
    <property type="protein sequence ID" value="KAA5536290.1"/>
    <property type="molecule type" value="Genomic_DNA"/>
</dbReference>
<proteinExistence type="predicted"/>
<dbReference type="GO" id="GO:0006145">
    <property type="term" value="P:purine nucleobase catabolic process"/>
    <property type="evidence" value="ECO:0007669"/>
    <property type="project" value="TreeGrafter"/>
</dbReference>
<gene>
    <name evidence="3" type="ORF">F0919_01075</name>
</gene>
<evidence type="ECO:0000256" key="1">
    <source>
        <dbReference type="ARBA" id="ARBA00022975"/>
    </source>
</evidence>
<dbReference type="SUPFAM" id="SSF51338">
    <property type="entry name" value="Composite domain of metallo-dependent hydrolases"/>
    <property type="match status" value="1"/>
</dbReference>
<dbReference type="Pfam" id="PF12890">
    <property type="entry name" value="DHOase"/>
    <property type="match status" value="1"/>
</dbReference>
<dbReference type="InterPro" id="IPR024403">
    <property type="entry name" value="DHOase_cat"/>
</dbReference>
<dbReference type="RefSeq" id="WP_150030863.1">
    <property type="nucleotide sequence ID" value="NZ_VWSH01000001.1"/>
</dbReference>
<dbReference type="AlphaFoldDB" id="A0A5M6CPG0"/>
<evidence type="ECO:0000313" key="3">
    <source>
        <dbReference type="EMBL" id="KAA5536290.1"/>
    </source>
</evidence>
<name>A0A5M6CPG0_9BACT</name>
<dbReference type="InterPro" id="IPR011059">
    <property type="entry name" value="Metal-dep_hydrolase_composite"/>
</dbReference>
<dbReference type="Gene3D" id="3.20.20.140">
    <property type="entry name" value="Metal-dependent hydrolases"/>
    <property type="match status" value="1"/>
</dbReference>
<dbReference type="CDD" id="cd01317">
    <property type="entry name" value="DHOase_IIa"/>
    <property type="match status" value="1"/>
</dbReference>
<keyword evidence="4" id="KW-1185">Reference proteome</keyword>
<sequence>MSILIKNATISAPDSPLDGKKADIFIQKGIIAEIGKNLNHKADKVIESNDLQVSPGWVDVFADYCDPGYEHKETLLTGLDAAAAGGFTDVFVVPNTHPVIASKTTLEYVQNKAKGHAVNLHVLGAVSRNVEGKDLAEMMDMQHAGAIAFSDGWHPVQNAGLMQKSLEYVTAFDGIIIQLPVQASLAAGGLMNEGETSVRLGMSGIPNIAESLIVHRDIELVRYTNSRIHFTGVTTAESLALIKAAKKDGLKVTCSVTPFHLLYTEENLKMYDSVYRVEPPLRTEAERKLLVKALMDGTIDCIATHHRPQDWDAKVKEFEYASPGMITQETCLAMIMEAAPKLDSTQLVKLMSVNPRKIFGLPEVKIEEGQPANISVFDTTATWTYTKSNKKSLGINSPLFDKILKGKTF</sequence>
<comment type="caution">
    <text evidence="3">The sequence shown here is derived from an EMBL/GenBank/DDBJ whole genome shotgun (WGS) entry which is preliminary data.</text>
</comment>
<dbReference type="InterPro" id="IPR032466">
    <property type="entry name" value="Metal_Hydrolase"/>
</dbReference>
<dbReference type="PANTHER" id="PTHR43668">
    <property type="entry name" value="ALLANTOINASE"/>
    <property type="match status" value="1"/>
</dbReference>
<evidence type="ECO:0000313" key="4">
    <source>
        <dbReference type="Proteomes" id="UP000323632"/>
    </source>
</evidence>
<dbReference type="GO" id="GO:0046872">
    <property type="term" value="F:metal ion binding"/>
    <property type="evidence" value="ECO:0007669"/>
    <property type="project" value="InterPro"/>
</dbReference>
<reference evidence="3 4" key="1">
    <citation type="submission" date="2019-09" db="EMBL/GenBank/DDBJ databases">
        <title>Genome sequence and assembly of Taibaiella sp.</title>
        <authorList>
            <person name="Chhetri G."/>
        </authorList>
    </citation>
    <scope>NUCLEOTIDE SEQUENCE [LARGE SCALE GENOMIC DNA]</scope>
    <source>
        <strain evidence="3 4">KVB11</strain>
    </source>
</reference>
<dbReference type="GO" id="GO:0004038">
    <property type="term" value="F:allantoinase activity"/>
    <property type="evidence" value="ECO:0007669"/>
    <property type="project" value="TreeGrafter"/>
</dbReference>
<dbReference type="Proteomes" id="UP000323632">
    <property type="component" value="Unassembled WGS sequence"/>
</dbReference>
<evidence type="ECO:0000259" key="2">
    <source>
        <dbReference type="Pfam" id="PF12890"/>
    </source>
</evidence>
<dbReference type="GO" id="GO:0005737">
    <property type="term" value="C:cytoplasm"/>
    <property type="evidence" value="ECO:0007669"/>
    <property type="project" value="TreeGrafter"/>
</dbReference>
<dbReference type="InterPro" id="IPR050138">
    <property type="entry name" value="DHOase/Allantoinase_Hydrolase"/>
</dbReference>
<feature type="domain" description="Dihydroorotase catalytic" evidence="2">
    <location>
        <begin position="55"/>
        <end position="238"/>
    </location>
</feature>
<dbReference type="NCBIfam" id="TIGR00857">
    <property type="entry name" value="pyrC_multi"/>
    <property type="match status" value="1"/>
</dbReference>
<accession>A0A5M6CPG0</accession>
<dbReference type="PANTHER" id="PTHR43668:SF2">
    <property type="entry name" value="ALLANTOINASE"/>
    <property type="match status" value="1"/>
</dbReference>
<dbReference type="Gene3D" id="2.30.40.10">
    <property type="entry name" value="Urease, subunit C, domain 1"/>
    <property type="match status" value="1"/>
</dbReference>
<dbReference type="SUPFAM" id="SSF51556">
    <property type="entry name" value="Metallo-dependent hydrolases"/>
    <property type="match status" value="1"/>
</dbReference>
<dbReference type="InterPro" id="IPR004722">
    <property type="entry name" value="DHOase"/>
</dbReference>
<keyword evidence="1" id="KW-0665">Pyrimidine biosynthesis</keyword>